<gene>
    <name evidence="2" type="ORF">EEB11_04835</name>
</gene>
<protein>
    <submittedName>
        <fullName evidence="2">DUF4198 domain-containing protein</fullName>
    </submittedName>
</protein>
<dbReference type="EMBL" id="RPEM01000002">
    <property type="protein sequence ID" value="TGD44881.1"/>
    <property type="molecule type" value="Genomic_DNA"/>
</dbReference>
<dbReference type="RefSeq" id="WP_135429309.1">
    <property type="nucleotide sequence ID" value="NZ_RPEM01000002.1"/>
</dbReference>
<name>A0ABY2KQC8_9RHOB</name>
<keyword evidence="1" id="KW-0732">Signal</keyword>
<proteinExistence type="predicted"/>
<comment type="caution">
    <text evidence="2">The sequence shown here is derived from an EMBL/GenBank/DDBJ whole genome shotgun (WGS) entry which is preliminary data.</text>
</comment>
<feature type="chain" id="PRO_5045464050" evidence="1">
    <location>
        <begin position="20"/>
        <end position="269"/>
    </location>
</feature>
<keyword evidence="3" id="KW-1185">Reference proteome</keyword>
<feature type="signal peptide" evidence="1">
    <location>
        <begin position="1"/>
        <end position="19"/>
    </location>
</feature>
<dbReference type="Pfam" id="PF10670">
    <property type="entry name" value="DUF4198"/>
    <property type="match status" value="1"/>
</dbReference>
<evidence type="ECO:0000313" key="2">
    <source>
        <dbReference type="EMBL" id="TGD44881.1"/>
    </source>
</evidence>
<organism evidence="2 3">
    <name type="scientific">Pseudotabrizicola sediminis</name>
    <dbReference type="NCBI Taxonomy" id="2486418"/>
    <lineage>
        <taxon>Bacteria</taxon>
        <taxon>Pseudomonadati</taxon>
        <taxon>Pseudomonadota</taxon>
        <taxon>Alphaproteobacteria</taxon>
        <taxon>Rhodobacterales</taxon>
        <taxon>Paracoccaceae</taxon>
        <taxon>Pseudotabrizicola</taxon>
    </lineage>
</organism>
<accession>A0ABY2KQC8</accession>
<dbReference type="InterPro" id="IPR019613">
    <property type="entry name" value="DUF4198"/>
</dbReference>
<sequence>MRLPILLAAMVTAFSTAMAKAHEFWLSPEDYTVARDGVMQVRLRVGSEMKGHVLSYLPQDIDRFEVIQSDGVRPVEGRMGDNPALVMDARQDGLAVVVHETNDAVATYDDFAEFQRFVAHKDFRTAVTDHTARGLRKTGFRETYRRHAKSLVAVGSGAGADRAVDMVIEIVALANPYTDDLTAGMPLLVLLDGVARPDAQLELFQTSPDGTVTITLHRTDADGLVTVPVLKGMEYLADSVNLRALPNDDVDVGPVWHSDWASLTFHTPD</sequence>
<dbReference type="Proteomes" id="UP000297741">
    <property type="component" value="Unassembled WGS sequence"/>
</dbReference>
<reference evidence="2 3" key="1">
    <citation type="submission" date="2018-11" db="EMBL/GenBank/DDBJ databases">
        <title>Tabrizicola sp. isolated from sediment of alpine lake.</title>
        <authorList>
            <person name="Liu Z."/>
        </authorList>
    </citation>
    <scope>NUCLEOTIDE SEQUENCE [LARGE SCALE GENOMIC DNA]</scope>
    <source>
        <strain evidence="2 3">DRYC-M-16</strain>
    </source>
</reference>
<evidence type="ECO:0000313" key="3">
    <source>
        <dbReference type="Proteomes" id="UP000297741"/>
    </source>
</evidence>
<evidence type="ECO:0000256" key="1">
    <source>
        <dbReference type="SAM" id="SignalP"/>
    </source>
</evidence>